<dbReference type="SUPFAM" id="SSF52540">
    <property type="entry name" value="P-loop containing nucleoside triphosphate hydrolases"/>
    <property type="match status" value="1"/>
</dbReference>
<name>A0A1I2E944_9RHOB</name>
<evidence type="ECO:0000313" key="1">
    <source>
        <dbReference type="EMBL" id="SFE88790.1"/>
    </source>
</evidence>
<dbReference type="EMBL" id="FOMS01000021">
    <property type="protein sequence ID" value="SFE88790.1"/>
    <property type="molecule type" value="Genomic_DNA"/>
</dbReference>
<gene>
    <name evidence="1" type="ORF">SAMN04515678_1217</name>
</gene>
<dbReference type="PIRSF" id="PIRSF009320">
    <property type="entry name" value="Nuc_binding_HP_1000"/>
    <property type="match status" value="1"/>
</dbReference>
<protein>
    <submittedName>
        <fullName evidence="1">Chromosome partitioning protein</fullName>
    </submittedName>
</protein>
<dbReference type="Proteomes" id="UP000325289">
    <property type="component" value="Unassembled WGS sequence"/>
</dbReference>
<dbReference type="Gene3D" id="3.40.50.300">
    <property type="entry name" value="P-loop containing nucleotide triphosphate hydrolases"/>
    <property type="match status" value="1"/>
</dbReference>
<dbReference type="CDD" id="cd02042">
    <property type="entry name" value="ParAB_family"/>
    <property type="match status" value="1"/>
</dbReference>
<organism evidence="1 2">
    <name type="scientific">Roseivivax sediminis</name>
    <dbReference type="NCBI Taxonomy" id="936889"/>
    <lineage>
        <taxon>Bacteria</taxon>
        <taxon>Pseudomonadati</taxon>
        <taxon>Pseudomonadota</taxon>
        <taxon>Alphaproteobacteria</taxon>
        <taxon>Rhodobacterales</taxon>
        <taxon>Roseobacteraceae</taxon>
        <taxon>Roseivivax</taxon>
    </lineage>
</organism>
<dbReference type="InterPro" id="IPR027417">
    <property type="entry name" value="P-loop_NTPase"/>
</dbReference>
<dbReference type="PANTHER" id="PTHR13696:SF96">
    <property type="entry name" value="COBQ_COBB_MIND_PARA NUCLEOTIDE BINDING DOMAIN-CONTAINING PROTEIN"/>
    <property type="match status" value="1"/>
</dbReference>
<sequence length="225" mass="24119">MPVISFASSKGGAGKTTSAIILATELAQGTDVILIDADPAARLTRWAGLSRTPGRIEVIASKGEREIQDEIAAAKERASFVLIDLEGSASRLTSFSISESDLVIVPTGDEQQDADEAIETLAQIAMEERARRRPIPAAVLFARTNAAVKSKLEKHINTELRAATRVFDTELHRRTAFSSLHNSGGGLRQLDPAEVNGIDKAITNAQAFAAEVIDMLEESRHAAFA</sequence>
<dbReference type="RefSeq" id="WP_149758737.1">
    <property type="nucleotide sequence ID" value="NZ_FOMS01000021.1"/>
</dbReference>
<dbReference type="Pfam" id="PF07015">
    <property type="entry name" value="VirC1"/>
    <property type="match status" value="1"/>
</dbReference>
<accession>A0A1I2E944</accession>
<dbReference type="InterPro" id="IPR050678">
    <property type="entry name" value="DNA_Partitioning_ATPase"/>
</dbReference>
<reference evidence="1 2" key="1">
    <citation type="submission" date="2016-10" db="EMBL/GenBank/DDBJ databases">
        <authorList>
            <person name="Varghese N."/>
            <person name="Submissions S."/>
        </authorList>
    </citation>
    <scope>NUCLEOTIDE SEQUENCE [LARGE SCALE GENOMIC DNA]</scope>
    <source>
        <strain evidence="2">YIM D21,KCTC 23444,ACCC 10710</strain>
    </source>
</reference>
<keyword evidence="2" id="KW-1185">Reference proteome</keyword>
<evidence type="ECO:0000313" key="2">
    <source>
        <dbReference type="Proteomes" id="UP000325289"/>
    </source>
</evidence>
<proteinExistence type="predicted"/>
<dbReference type="AlphaFoldDB" id="A0A1I2E944"/>
<dbReference type="PANTHER" id="PTHR13696">
    <property type="entry name" value="P-LOOP CONTAINING NUCLEOSIDE TRIPHOSPHATE HYDROLASE"/>
    <property type="match status" value="1"/>
</dbReference>
<dbReference type="OrthoDB" id="113462at2"/>
<dbReference type="InterPro" id="IPR009744">
    <property type="entry name" value="VirC1"/>
</dbReference>